<comment type="caution">
    <text evidence="2">The sequence shown here is derived from an EMBL/GenBank/DDBJ whole genome shotgun (WGS) entry which is preliminary data.</text>
</comment>
<dbReference type="AlphaFoldDB" id="A0A9D5A4M7"/>
<sequence>MPMIRGGHKSSTRPNPVKRVTKLGYRGFKRVDRVPKMDPRVIKGFGPVLSLYGLGERGMHVEELARELKLLLDRIKLSVKTLEDEGGSGLGGSGSTCNSRTKT</sequence>
<accession>A0A9D5A4M7</accession>
<dbReference type="Proteomes" id="UP001058974">
    <property type="component" value="Chromosome 6"/>
</dbReference>
<evidence type="ECO:0000313" key="3">
    <source>
        <dbReference type="Proteomes" id="UP001058974"/>
    </source>
</evidence>
<proteinExistence type="predicted"/>
<organism evidence="2 3">
    <name type="scientific">Pisum sativum</name>
    <name type="common">Garden pea</name>
    <name type="synonym">Lathyrus oleraceus</name>
    <dbReference type="NCBI Taxonomy" id="3888"/>
    <lineage>
        <taxon>Eukaryota</taxon>
        <taxon>Viridiplantae</taxon>
        <taxon>Streptophyta</taxon>
        <taxon>Embryophyta</taxon>
        <taxon>Tracheophyta</taxon>
        <taxon>Spermatophyta</taxon>
        <taxon>Magnoliopsida</taxon>
        <taxon>eudicotyledons</taxon>
        <taxon>Gunneridae</taxon>
        <taxon>Pentapetalae</taxon>
        <taxon>rosids</taxon>
        <taxon>fabids</taxon>
        <taxon>Fabales</taxon>
        <taxon>Fabaceae</taxon>
        <taxon>Papilionoideae</taxon>
        <taxon>50 kb inversion clade</taxon>
        <taxon>NPAAA clade</taxon>
        <taxon>Hologalegina</taxon>
        <taxon>IRL clade</taxon>
        <taxon>Fabeae</taxon>
        <taxon>Lathyrus</taxon>
    </lineage>
</organism>
<dbReference type="EMBL" id="JAMSHJ010000006">
    <property type="protein sequence ID" value="KAI5392735.1"/>
    <property type="molecule type" value="Genomic_DNA"/>
</dbReference>
<gene>
    <name evidence="2" type="ORF">KIW84_060054</name>
</gene>
<name>A0A9D5A4M7_PEA</name>
<protein>
    <submittedName>
        <fullName evidence="2">Uncharacterized protein</fullName>
    </submittedName>
</protein>
<dbReference type="Gramene" id="Psat06G0005400-T1">
    <property type="protein sequence ID" value="KAI5392735.1"/>
    <property type="gene ID" value="KIW84_060054"/>
</dbReference>
<feature type="region of interest" description="Disordered" evidence="1">
    <location>
        <begin position="83"/>
        <end position="103"/>
    </location>
</feature>
<evidence type="ECO:0000256" key="1">
    <source>
        <dbReference type="SAM" id="MobiDB-lite"/>
    </source>
</evidence>
<evidence type="ECO:0000313" key="2">
    <source>
        <dbReference type="EMBL" id="KAI5392735.1"/>
    </source>
</evidence>
<reference evidence="2 3" key="1">
    <citation type="journal article" date="2022" name="Nat. Genet.">
        <title>Improved pea reference genome and pan-genome highlight genomic features and evolutionary characteristics.</title>
        <authorList>
            <person name="Yang T."/>
            <person name="Liu R."/>
            <person name="Luo Y."/>
            <person name="Hu S."/>
            <person name="Wang D."/>
            <person name="Wang C."/>
            <person name="Pandey M.K."/>
            <person name="Ge S."/>
            <person name="Xu Q."/>
            <person name="Li N."/>
            <person name="Li G."/>
            <person name="Huang Y."/>
            <person name="Saxena R.K."/>
            <person name="Ji Y."/>
            <person name="Li M."/>
            <person name="Yan X."/>
            <person name="He Y."/>
            <person name="Liu Y."/>
            <person name="Wang X."/>
            <person name="Xiang C."/>
            <person name="Varshney R.K."/>
            <person name="Ding H."/>
            <person name="Gao S."/>
            <person name="Zong X."/>
        </authorList>
    </citation>
    <scope>NUCLEOTIDE SEQUENCE [LARGE SCALE GENOMIC DNA]</scope>
    <source>
        <strain evidence="2 3">cv. Zhongwan 6</strain>
    </source>
</reference>
<keyword evidence="3" id="KW-1185">Reference proteome</keyword>